<comment type="caution">
    <text evidence="2">The sequence shown here is derived from an EMBL/GenBank/DDBJ whole genome shotgun (WGS) entry which is preliminary data.</text>
</comment>
<keyword evidence="3" id="KW-1185">Reference proteome</keyword>
<dbReference type="SUPFAM" id="SSF109854">
    <property type="entry name" value="DinB/YfiT-like putative metalloenzymes"/>
    <property type="match status" value="1"/>
</dbReference>
<dbReference type="InterPro" id="IPR024775">
    <property type="entry name" value="DinB-like"/>
</dbReference>
<accession>A0A4Q1D5N7</accession>
<reference evidence="2 3" key="1">
    <citation type="submission" date="2019-01" db="EMBL/GenBank/DDBJ databases">
        <title>Filimonas sp. strain TTM-71.</title>
        <authorList>
            <person name="Chen W.-M."/>
        </authorList>
    </citation>
    <scope>NUCLEOTIDE SEQUENCE [LARGE SCALE GENOMIC DNA]</scope>
    <source>
        <strain evidence="2 3">TTM-71</strain>
    </source>
</reference>
<proteinExistence type="predicted"/>
<evidence type="ECO:0000259" key="1">
    <source>
        <dbReference type="Pfam" id="PF12867"/>
    </source>
</evidence>
<dbReference type="OrthoDB" id="4295522at2"/>
<dbReference type="EMBL" id="SDHZ01000002">
    <property type="protein sequence ID" value="RXK83708.1"/>
    <property type="molecule type" value="Genomic_DNA"/>
</dbReference>
<dbReference type="InterPro" id="IPR034660">
    <property type="entry name" value="DinB/YfiT-like"/>
</dbReference>
<gene>
    <name evidence="2" type="ORF">ESB13_16645</name>
</gene>
<dbReference type="AlphaFoldDB" id="A0A4Q1D5N7"/>
<evidence type="ECO:0000313" key="2">
    <source>
        <dbReference type="EMBL" id="RXK83708.1"/>
    </source>
</evidence>
<organism evidence="2 3">
    <name type="scientific">Filimonas effusa</name>
    <dbReference type="NCBI Taxonomy" id="2508721"/>
    <lineage>
        <taxon>Bacteria</taxon>
        <taxon>Pseudomonadati</taxon>
        <taxon>Bacteroidota</taxon>
        <taxon>Chitinophagia</taxon>
        <taxon>Chitinophagales</taxon>
        <taxon>Chitinophagaceae</taxon>
        <taxon>Filimonas</taxon>
    </lineage>
</organism>
<dbReference type="RefSeq" id="WP_129004760.1">
    <property type="nucleotide sequence ID" value="NZ_SDHZ01000002.1"/>
</dbReference>
<dbReference type="Pfam" id="PF12867">
    <property type="entry name" value="DinB_2"/>
    <property type="match status" value="1"/>
</dbReference>
<evidence type="ECO:0000313" key="3">
    <source>
        <dbReference type="Proteomes" id="UP000290545"/>
    </source>
</evidence>
<dbReference type="Gene3D" id="1.20.120.450">
    <property type="entry name" value="dinb family like domain"/>
    <property type="match status" value="1"/>
</dbReference>
<protein>
    <submittedName>
        <fullName evidence="2">DinB family protein</fullName>
    </submittedName>
</protein>
<name>A0A4Q1D5N7_9BACT</name>
<sequence>MIRSIDAIRLTRSFLLEQIRGLSTEQLNIIPTGFNNNIIWNLGHLVAAQQLICYFRPGLPLAVEDDFFGAYKTGSKPSGFVGPEEVSLIKELLFSTLDQLERDLSAHLFTSFTPWTTRYNVEVRSIEDAIHFLPYHEGLHAGVISSMKRLIAAGKV</sequence>
<feature type="domain" description="DinB-like" evidence="1">
    <location>
        <begin position="9"/>
        <end position="144"/>
    </location>
</feature>
<dbReference type="Proteomes" id="UP000290545">
    <property type="component" value="Unassembled WGS sequence"/>
</dbReference>